<proteinExistence type="predicted"/>
<keyword evidence="2" id="KW-1185">Reference proteome</keyword>
<name>A0ABS4QMP1_9NOCA</name>
<accession>A0ABS4QMP1</accession>
<gene>
    <name evidence="1" type="ORF">BJ987_005879</name>
</gene>
<comment type="caution">
    <text evidence="1">The sequence shown here is derived from an EMBL/GenBank/DDBJ whole genome shotgun (WGS) entry which is preliminary data.</text>
</comment>
<protein>
    <submittedName>
        <fullName evidence="1">Uncharacterized protein</fullName>
    </submittedName>
</protein>
<dbReference type="Proteomes" id="UP001519325">
    <property type="component" value="Unassembled WGS sequence"/>
</dbReference>
<reference evidence="1 2" key="1">
    <citation type="submission" date="2021-03" db="EMBL/GenBank/DDBJ databases">
        <title>Sequencing the genomes of 1000 actinobacteria strains.</title>
        <authorList>
            <person name="Klenk H.-P."/>
        </authorList>
    </citation>
    <scope>NUCLEOTIDE SEQUENCE [LARGE SCALE GENOMIC DNA]</scope>
    <source>
        <strain evidence="1 2">DSM 45516</strain>
    </source>
</reference>
<evidence type="ECO:0000313" key="2">
    <source>
        <dbReference type="Proteomes" id="UP001519325"/>
    </source>
</evidence>
<dbReference type="EMBL" id="JAGGMR010000001">
    <property type="protein sequence ID" value="MBP2192978.1"/>
    <property type="molecule type" value="Genomic_DNA"/>
</dbReference>
<sequence length="59" mass="6273">MGPVGLCIVRAEAQTGDVLVTVVTDLAGSDPRIGRTRRFNDIDGAVEAVRGFLRDCIIS</sequence>
<evidence type="ECO:0000313" key="1">
    <source>
        <dbReference type="EMBL" id="MBP2192978.1"/>
    </source>
</evidence>
<organism evidence="1 2">
    <name type="scientific">Nocardia goodfellowii</name>
    <dbReference type="NCBI Taxonomy" id="882446"/>
    <lineage>
        <taxon>Bacteria</taxon>
        <taxon>Bacillati</taxon>
        <taxon>Actinomycetota</taxon>
        <taxon>Actinomycetes</taxon>
        <taxon>Mycobacteriales</taxon>
        <taxon>Nocardiaceae</taxon>
        <taxon>Nocardia</taxon>
    </lineage>
</organism>